<organism evidence="2 3">
    <name type="scientific">Candidatus Synechococcus spongiarum SP3</name>
    <dbReference type="NCBI Taxonomy" id="1604020"/>
    <lineage>
        <taxon>Bacteria</taxon>
        <taxon>Bacillati</taxon>
        <taxon>Cyanobacteriota</taxon>
        <taxon>Cyanophyceae</taxon>
        <taxon>Synechococcales</taxon>
        <taxon>Synechococcaceae</taxon>
        <taxon>Synechococcus</taxon>
    </lineage>
</organism>
<feature type="transmembrane region" description="Helical" evidence="1">
    <location>
        <begin position="56"/>
        <end position="77"/>
    </location>
</feature>
<reference evidence="2 3" key="1">
    <citation type="submission" date="2015-01" db="EMBL/GenBank/DDBJ databases">
        <title>Lifestyle Evolution in Cyanobacterial Symbionts of Sponges.</title>
        <authorList>
            <person name="Burgsdorf I."/>
            <person name="Slaby B.M."/>
            <person name="Handley K.M."/>
            <person name="Haber M."/>
            <person name="Blom J."/>
            <person name="Marshall C.W."/>
            <person name="Gilbert J.A."/>
            <person name="Hentschel U."/>
            <person name="Steindler L."/>
        </authorList>
    </citation>
    <scope>NUCLEOTIDE SEQUENCE [LARGE SCALE GENOMIC DNA]</scope>
    <source>
        <strain evidence="2">SP3</strain>
    </source>
</reference>
<dbReference type="Pfam" id="PF12263">
    <property type="entry name" value="DUF3611"/>
    <property type="match status" value="1"/>
</dbReference>
<feature type="transmembrane region" description="Helical" evidence="1">
    <location>
        <begin position="162"/>
        <end position="183"/>
    </location>
</feature>
<dbReference type="Proteomes" id="UP000035067">
    <property type="component" value="Unassembled WGS sequence"/>
</dbReference>
<keyword evidence="1" id="KW-1133">Transmembrane helix</keyword>
<dbReference type="AlphaFoldDB" id="A0A0G2IW73"/>
<dbReference type="InterPro" id="IPR022051">
    <property type="entry name" value="DUF3611"/>
</dbReference>
<proteinExistence type="predicted"/>
<dbReference type="PATRIC" id="fig|1604020.3.peg.870"/>
<evidence type="ECO:0000256" key="1">
    <source>
        <dbReference type="SAM" id="Phobius"/>
    </source>
</evidence>
<gene>
    <name evidence="2" type="ORF">TE42_06040</name>
</gene>
<comment type="caution">
    <text evidence="2">The sequence shown here is derived from an EMBL/GenBank/DDBJ whole genome shotgun (WGS) entry which is preliminary data.</text>
</comment>
<feature type="transmembrane region" description="Helical" evidence="1">
    <location>
        <begin position="98"/>
        <end position="120"/>
    </location>
</feature>
<keyword evidence="1" id="KW-0472">Membrane</keyword>
<dbReference type="EMBL" id="JXQG01000031">
    <property type="protein sequence ID" value="KKZ12044.1"/>
    <property type="molecule type" value="Genomic_DNA"/>
</dbReference>
<keyword evidence="1" id="KW-0812">Transmembrane</keyword>
<name>A0A0G2IW73_9SYNE</name>
<evidence type="ECO:0008006" key="4">
    <source>
        <dbReference type="Google" id="ProtNLM"/>
    </source>
</evidence>
<feature type="transmembrane region" description="Helical" evidence="1">
    <location>
        <begin position="21"/>
        <end position="44"/>
    </location>
</feature>
<accession>A0A0G2IW73</accession>
<evidence type="ECO:0000313" key="2">
    <source>
        <dbReference type="EMBL" id="KKZ12044.1"/>
    </source>
</evidence>
<protein>
    <recommendedName>
        <fullName evidence="4">DUF3611 family protein</fullName>
    </recommendedName>
</protein>
<sequence length="187" mass="20002">MVDRLDLQRISLALRRLGWGQFWIQLSLAVVVFVVLLLTSNGGLVAAAERSLGPGLALTTLAFLVLLFSLWHCWLVVRCGRALDSAGVRPSRGETSRLLRRGILASLLGLMLGSVGYQALAGSLFVQASLQAPGFFGGPVGTGVGRGGLVNYPITSIEMLSVLSNTQVLTAHLVGLIIGLWLLRRLR</sequence>
<evidence type="ECO:0000313" key="3">
    <source>
        <dbReference type="Proteomes" id="UP000035067"/>
    </source>
</evidence>